<accession>A0A939HA74</accession>
<dbReference type="Pfam" id="PF22558">
    <property type="entry name" value="REase-ARP"/>
    <property type="match status" value="1"/>
</dbReference>
<sequence>MERTLMLKERGLLDTRSRMMEETKVIEEFLTRHAGRKSLLVIRISQYKDEVRNELRAFSENTKREFILLRGEEITPENLKKLTEKKDQPLIIGIEKLSSARALGTIEEAAVYRAIINMADTGNEEFGLHEESSFVFLAEEDFPSQELATVSLTWAYETAFLDCRAFSSKVLDHMKSYKERFLRVKEEVSCNGRTYGHILPEKYYEMNFSREVREKLVGSKYLSTIHWHRYSHHLNSSQVMAVNFFYPLLRYRELDTLLALMGIEDEIVYDPAHISFSKISEMEQTEGRKTCFDFHMKLKSGKELYVIAKYTQGCYGRARDEEYLEKYEETYRPLLEQSEIIREEHKSEKAFLENYSFMRSLVHLSPDSYLMVLYPRENWKVRSKALTAEEEILREEFKEHYLPVVWEELVEHLIEKMKSNDLARFYESWFKDKYFRY</sequence>
<dbReference type="EMBL" id="JAFNJU010000011">
    <property type="protein sequence ID" value="MBO1266016.1"/>
    <property type="molecule type" value="Genomic_DNA"/>
</dbReference>
<proteinExistence type="predicted"/>
<gene>
    <name evidence="1" type="ORF">J3A84_13335</name>
</gene>
<comment type="caution">
    <text evidence="1">The sequence shown here is derived from an EMBL/GenBank/DDBJ whole genome shotgun (WGS) entry which is preliminary data.</text>
</comment>
<organism evidence="1 2">
    <name type="scientific">Proteiniclasticum aestuarii</name>
    <dbReference type="NCBI Taxonomy" id="2817862"/>
    <lineage>
        <taxon>Bacteria</taxon>
        <taxon>Bacillati</taxon>
        <taxon>Bacillota</taxon>
        <taxon>Clostridia</taxon>
        <taxon>Eubacteriales</taxon>
        <taxon>Clostridiaceae</taxon>
        <taxon>Proteiniclasticum</taxon>
    </lineage>
</organism>
<dbReference type="Proteomes" id="UP000664218">
    <property type="component" value="Unassembled WGS sequence"/>
</dbReference>
<reference evidence="1" key="1">
    <citation type="submission" date="2021-03" db="EMBL/GenBank/DDBJ databases">
        <title>Proteiniclasticum marinus sp. nov., isolated from tidal flat sediment.</title>
        <authorList>
            <person name="Namirimu T."/>
            <person name="Yang J.-A."/>
            <person name="Yang S.-H."/>
            <person name="Kim Y.-J."/>
            <person name="Kwon K.K."/>
        </authorList>
    </citation>
    <scope>NUCLEOTIDE SEQUENCE</scope>
    <source>
        <strain evidence="1">SCR006</strain>
    </source>
</reference>
<protein>
    <submittedName>
        <fullName evidence="1">Uncharacterized protein</fullName>
    </submittedName>
</protein>
<keyword evidence="2" id="KW-1185">Reference proteome</keyword>
<dbReference type="AlphaFoldDB" id="A0A939HA74"/>
<name>A0A939HA74_9CLOT</name>
<evidence type="ECO:0000313" key="1">
    <source>
        <dbReference type="EMBL" id="MBO1266016.1"/>
    </source>
</evidence>
<dbReference type="InterPro" id="IPR054333">
    <property type="entry name" value="REase-ARP-assoc"/>
</dbReference>
<evidence type="ECO:0000313" key="2">
    <source>
        <dbReference type="Proteomes" id="UP000664218"/>
    </source>
</evidence>
<dbReference type="RefSeq" id="WP_207600540.1">
    <property type="nucleotide sequence ID" value="NZ_JAFNJU010000011.1"/>
</dbReference>